<dbReference type="SUPFAM" id="SSF56112">
    <property type="entry name" value="Protein kinase-like (PK-like)"/>
    <property type="match status" value="1"/>
</dbReference>
<keyword evidence="6" id="KW-0723">Serine/threonine-protein kinase</keyword>
<feature type="domain" description="Protein kinase" evidence="5">
    <location>
        <begin position="20"/>
        <end position="289"/>
    </location>
</feature>
<dbReference type="RefSeq" id="WP_354471489.1">
    <property type="nucleotide sequence ID" value="NZ_JBEPSB010000005.1"/>
</dbReference>
<keyword evidence="7" id="KW-1185">Reference proteome</keyword>
<evidence type="ECO:0000259" key="5">
    <source>
        <dbReference type="PROSITE" id="PS50011"/>
    </source>
</evidence>
<sequence length="306" mass="35480">MNAILYDVSLPINCVLKDTYKINEIISSSKLSIVYRGENLDSGEQVIIKEFYPSDIALRDLDNISVINRLPSTKEKFAELKENFLHEAVLLQQIVHKNIVRYLEHFQENGTIYIVMEFYEGMLLHQYVKKYQLDNRDQLYKSIFLPLIDALDYLHNKGILHRDIKPSNIIIDQEGSPQILDFGSAVFYKAATAHKIFTSPGFSPLEQYSDKTQQGVYTDIYSLAATFYYALTDVVPMDVSQRVIEDGIKNVRQYNKKVSFIMAQAIMWSLTVNAKKRCFSLKFLLLTILSESIVIKIKYYFDYNNK</sequence>
<name>A0ABV2PIM1_9BACI</name>
<dbReference type="PROSITE" id="PS00108">
    <property type="entry name" value="PROTEIN_KINASE_ST"/>
    <property type="match status" value="1"/>
</dbReference>
<dbReference type="InterPro" id="IPR011009">
    <property type="entry name" value="Kinase-like_dom_sf"/>
</dbReference>
<evidence type="ECO:0000313" key="6">
    <source>
        <dbReference type="EMBL" id="MET4560523.1"/>
    </source>
</evidence>
<dbReference type="PANTHER" id="PTHR24348:SF22">
    <property type="entry name" value="NON-SPECIFIC SERINE_THREONINE PROTEIN KINASE"/>
    <property type="match status" value="1"/>
</dbReference>
<dbReference type="InterPro" id="IPR008271">
    <property type="entry name" value="Ser/Thr_kinase_AS"/>
</dbReference>
<dbReference type="GO" id="GO:0004674">
    <property type="term" value="F:protein serine/threonine kinase activity"/>
    <property type="evidence" value="ECO:0007669"/>
    <property type="project" value="UniProtKB-KW"/>
</dbReference>
<keyword evidence="4" id="KW-0067">ATP-binding</keyword>
<dbReference type="SMART" id="SM00220">
    <property type="entry name" value="S_TKc"/>
    <property type="match status" value="1"/>
</dbReference>
<proteinExistence type="predicted"/>
<gene>
    <name evidence="6" type="ORF">ABIA69_001667</name>
</gene>
<comment type="caution">
    <text evidence="6">The sequence shown here is derived from an EMBL/GenBank/DDBJ whole genome shotgun (WGS) entry which is preliminary data.</text>
</comment>
<dbReference type="CDD" id="cd14014">
    <property type="entry name" value="STKc_PknB_like"/>
    <property type="match status" value="1"/>
</dbReference>
<keyword evidence="2" id="KW-0547">Nucleotide-binding</keyword>
<dbReference type="InterPro" id="IPR045269">
    <property type="entry name" value="Atg1-like"/>
</dbReference>
<dbReference type="Pfam" id="PF00069">
    <property type="entry name" value="Pkinase"/>
    <property type="match status" value="1"/>
</dbReference>
<protein>
    <submittedName>
        <fullName evidence="6">Serine/threonine protein kinase</fullName>
    </submittedName>
</protein>
<dbReference type="PANTHER" id="PTHR24348">
    <property type="entry name" value="SERINE/THREONINE-PROTEIN KINASE UNC-51-RELATED"/>
    <property type="match status" value="1"/>
</dbReference>
<accession>A0ABV2PIM1</accession>
<dbReference type="Gene3D" id="1.10.510.10">
    <property type="entry name" value="Transferase(Phosphotransferase) domain 1"/>
    <property type="match status" value="1"/>
</dbReference>
<dbReference type="InterPro" id="IPR000719">
    <property type="entry name" value="Prot_kinase_dom"/>
</dbReference>
<evidence type="ECO:0000256" key="2">
    <source>
        <dbReference type="ARBA" id="ARBA00022741"/>
    </source>
</evidence>
<dbReference type="EMBL" id="JBEPSB010000005">
    <property type="protein sequence ID" value="MET4560523.1"/>
    <property type="molecule type" value="Genomic_DNA"/>
</dbReference>
<evidence type="ECO:0000256" key="3">
    <source>
        <dbReference type="ARBA" id="ARBA00022777"/>
    </source>
</evidence>
<organism evidence="6 7">
    <name type="scientific">Lysinibacillus parviboronicapiens</name>
    <dbReference type="NCBI Taxonomy" id="436516"/>
    <lineage>
        <taxon>Bacteria</taxon>
        <taxon>Bacillati</taxon>
        <taxon>Bacillota</taxon>
        <taxon>Bacilli</taxon>
        <taxon>Bacillales</taxon>
        <taxon>Bacillaceae</taxon>
        <taxon>Lysinibacillus</taxon>
    </lineage>
</organism>
<reference evidence="6 7" key="1">
    <citation type="submission" date="2024-06" db="EMBL/GenBank/DDBJ databases">
        <title>Sorghum-associated microbial communities from plants grown in Nebraska, USA.</title>
        <authorList>
            <person name="Schachtman D."/>
        </authorList>
    </citation>
    <scope>NUCLEOTIDE SEQUENCE [LARGE SCALE GENOMIC DNA]</scope>
    <source>
        <strain evidence="6 7">736</strain>
    </source>
</reference>
<evidence type="ECO:0000313" key="7">
    <source>
        <dbReference type="Proteomes" id="UP001549363"/>
    </source>
</evidence>
<evidence type="ECO:0000256" key="4">
    <source>
        <dbReference type="ARBA" id="ARBA00022840"/>
    </source>
</evidence>
<keyword evidence="1" id="KW-0808">Transferase</keyword>
<keyword evidence="3 6" id="KW-0418">Kinase</keyword>
<evidence type="ECO:0000256" key="1">
    <source>
        <dbReference type="ARBA" id="ARBA00022679"/>
    </source>
</evidence>
<dbReference type="Proteomes" id="UP001549363">
    <property type="component" value="Unassembled WGS sequence"/>
</dbReference>
<dbReference type="PROSITE" id="PS50011">
    <property type="entry name" value="PROTEIN_KINASE_DOM"/>
    <property type="match status" value="1"/>
</dbReference>